<protein>
    <submittedName>
        <fullName evidence="2">Uncharacterized protein</fullName>
    </submittedName>
</protein>
<feature type="transmembrane region" description="Helical" evidence="1">
    <location>
        <begin position="387"/>
        <end position="405"/>
    </location>
</feature>
<dbReference type="AlphaFoldDB" id="A0A238JBF1"/>
<feature type="transmembrane region" description="Helical" evidence="1">
    <location>
        <begin position="260"/>
        <end position="281"/>
    </location>
</feature>
<dbReference type="RefSeq" id="WP_208293319.1">
    <property type="nucleotide sequence ID" value="NZ_FXXP01000001.1"/>
</dbReference>
<evidence type="ECO:0000313" key="2">
    <source>
        <dbReference type="EMBL" id="SMX27544.1"/>
    </source>
</evidence>
<feature type="transmembrane region" description="Helical" evidence="1">
    <location>
        <begin position="169"/>
        <end position="189"/>
    </location>
</feature>
<keyword evidence="1" id="KW-1133">Transmembrane helix</keyword>
<evidence type="ECO:0000256" key="1">
    <source>
        <dbReference type="SAM" id="Phobius"/>
    </source>
</evidence>
<keyword evidence="1" id="KW-0812">Transmembrane</keyword>
<keyword evidence="3" id="KW-1185">Reference proteome</keyword>
<feature type="transmembrane region" description="Helical" evidence="1">
    <location>
        <begin position="356"/>
        <end position="381"/>
    </location>
</feature>
<reference evidence="3" key="1">
    <citation type="submission" date="2017-05" db="EMBL/GenBank/DDBJ databases">
        <authorList>
            <person name="Rodrigo-Torres L."/>
            <person name="Arahal R. D."/>
            <person name="Lucena T."/>
        </authorList>
    </citation>
    <scope>NUCLEOTIDE SEQUENCE [LARGE SCALE GENOMIC DNA]</scope>
    <source>
        <strain evidence="3">CECT 8649</strain>
    </source>
</reference>
<proteinExistence type="predicted"/>
<name>A0A238JBF1_9RHOB</name>
<feature type="transmembrane region" description="Helical" evidence="1">
    <location>
        <begin position="138"/>
        <end position="157"/>
    </location>
</feature>
<keyword evidence="1" id="KW-0472">Membrane</keyword>
<feature type="transmembrane region" description="Helical" evidence="1">
    <location>
        <begin position="325"/>
        <end position="344"/>
    </location>
</feature>
<gene>
    <name evidence="2" type="ORF">TRP8649_01649</name>
</gene>
<organism evidence="2 3">
    <name type="scientific">Pelagimonas phthalicica</name>
    <dbReference type="NCBI Taxonomy" id="1037362"/>
    <lineage>
        <taxon>Bacteria</taxon>
        <taxon>Pseudomonadati</taxon>
        <taxon>Pseudomonadota</taxon>
        <taxon>Alphaproteobacteria</taxon>
        <taxon>Rhodobacterales</taxon>
        <taxon>Roseobacteraceae</taxon>
        <taxon>Pelagimonas</taxon>
    </lineage>
</organism>
<feature type="transmembrane region" description="Helical" evidence="1">
    <location>
        <begin position="293"/>
        <end position="313"/>
    </location>
</feature>
<feature type="transmembrane region" description="Helical" evidence="1">
    <location>
        <begin position="204"/>
        <end position="224"/>
    </location>
</feature>
<sequence length="501" mass="54377">MKPTPFTLLFAATLLGLAAIWGVLAISLSQPYLGLTLSPQPELGFVWIADVDPDGPAAQVRPGAPLDSVGPISLRPFDLVEESDTAPSYAELEDFLERQEQLYALISAPSVTLTIAEPHAAQADVAPAPSRPIRDLPLVFWVQIVVGLISVVVGVWVWCLRQTQLAPQLLALAGIGIALSAFPAAIYSARELALPSALFRTLSAINHFGTLVFGVAMVSLFLTYPRRLVPAFVLWVITAIFAVVWVMEVFRILSPGPAQAIHLPVVILMLGILAGALAQFWTSRSDPVARAALRWFALAVILGAGTFVLLIIVPNLIGFAPTLSQGYAFLLFVPLFIGVAVGVARDRLFELEGWAFSILFYFVGVLLLLVLDAILIAFVAFERAPAFGLSLLLIALTYLPSRDWLARLITRKRNVNREDLFRRIVDVALTTDRLDQEQGWHQILRDVYQPLNLAQTEQPGPSAPEIHQEGVALSLPGAGPSTIAQCPWWAAVVQPAGQTLC</sequence>
<dbReference type="EMBL" id="FXXP01000001">
    <property type="protein sequence ID" value="SMX27544.1"/>
    <property type="molecule type" value="Genomic_DNA"/>
</dbReference>
<feature type="transmembrane region" description="Helical" evidence="1">
    <location>
        <begin position="231"/>
        <end position="254"/>
    </location>
</feature>
<dbReference type="Proteomes" id="UP000225972">
    <property type="component" value="Unassembled WGS sequence"/>
</dbReference>
<evidence type="ECO:0000313" key="3">
    <source>
        <dbReference type="Proteomes" id="UP000225972"/>
    </source>
</evidence>
<accession>A0A238JBF1</accession>